<organism evidence="1 2">
    <name type="scientific">Dallia pectoralis</name>
    <name type="common">Alaska blackfish</name>
    <dbReference type="NCBI Taxonomy" id="75939"/>
    <lineage>
        <taxon>Eukaryota</taxon>
        <taxon>Metazoa</taxon>
        <taxon>Chordata</taxon>
        <taxon>Craniata</taxon>
        <taxon>Vertebrata</taxon>
        <taxon>Euteleostomi</taxon>
        <taxon>Actinopterygii</taxon>
        <taxon>Neopterygii</taxon>
        <taxon>Teleostei</taxon>
        <taxon>Protacanthopterygii</taxon>
        <taxon>Esociformes</taxon>
        <taxon>Umbridae</taxon>
        <taxon>Dallia</taxon>
    </lineage>
</organism>
<gene>
    <name evidence="1" type="ORF">DPEC_G00059850</name>
</gene>
<sequence length="56" mass="6245">MFSTPRHLLLVWEHLPDALLFSWSSQPWQSTPVAAAATTAKAAYSVKDCCICFCLM</sequence>
<dbReference type="EMBL" id="CM055732">
    <property type="protein sequence ID" value="KAJ8011592.1"/>
    <property type="molecule type" value="Genomic_DNA"/>
</dbReference>
<protein>
    <submittedName>
        <fullName evidence="1">Uncharacterized protein</fullName>
    </submittedName>
</protein>
<keyword evidence="2" id="KW-1185">Reference proteome</keyword>
<comment type="caution">
    <text evidence="1">The sequence shown here is derived from an EMBL/GenBank/DDBJ whole genome shotgun (WGS) entry which is preliminary data.</text>
</comment>
<name>A0ACC2H761_DALPE</name>
<reference evidence="1" key="1">
    <citation type="submission" date="2021-05" db="EMBL/GenBank/DDBJ databases">
        <authorList>
            <person name="Pan Q."/>
            <person name="Jouanno E."/>
            <person name="Zahm M."/>
            <person name="Klopp C."/>
            <person name="Cabau C."/>
            <person name="Louis A."/>
            <person name="Berthelot C."/>
            <person name="Parey E."/>
            <person name="Roest Crollius H."/>
            <person name="Montfort J."/>
            <person name="Robinson-Rechavi M."/>
            <person name="Bouchez O."/>
            <person name="Lampietro C."/>
            <person name="Lopez Roques C."/>
            <person name="Donnadieu C."/>
            <person name="Postlethwait J."/>
            <person name="Bobe J."/>
            <person name="Dillon D."/>
            <person name="Chandos A."/>
            <person name="von Hippel F."/>
            <person name="Guiguen Y."/>
        </authorList>
    </citation>
    <scope>NUCLEOTIDE SEQUENCE</scope>
    <source>
        <strain evidence="1">YG-Jan2019</strain>
    </source>
</reference>
<proteinExistence type="predicted"/>
<evidence type="ECO:0000313" key="2">
    <source>
        <dbReference type="Proteomes" id="UP001157502"/>
    </source>
</evidence>
<accession>A0ACC2H761</accession>
<dbReference type="Proteomes" id="UP001157502">
    <property type="component" value="Chromosome 5"/>
</dbReference>
<evidence type="ECO:0000313" key="1">
    <source>
        <dbReference type="EMBL" id="KAJ8011592.1"/>
    </source>
</evidence>